<dbReference type="PANTHER" id="PTHR46494">
    <property type="entry name" value="CORA FAMILY METAL ION TRANSPORTER (EUROFUNG)"/>
    <property type="match status" value="1"/>
</dbReference>
<organism evidence="6 7">
    <name type="scientific">Campylobacter concisus UNSW3</name>
    <dbReference type="NCBI Taxonomy" id="1242966"/>
    <lineage>
        <taxon>Bacteria</taxon>
        <taxon>Pseudomonadati</taxon>
        <taxon>Campylobacterota</taxon>
        <taxon>Epsilonproteobacteria</taxon>
        <taxon>Campylobacterales</taxon>
        <taxon>Campylobacteraceae</taxon>
        <taxon>Campylobacter</taxon>
    </lineage>
</organism>
<dbReference type="InterPro" id="IPR002523">
    <property type="entry name" value="MgTranspt_CorA/ZnTranspt_ZntB"/>
</dbReference>
<dbReference type="GO" id="GO:0015087">
    <property type="term" value="F:cobalt ion transmembrane transporter activity"/>
    <property type="evidence" value="ECO:0007669"/>
    <property type="project" value="TreeGrafter"/>
</dbReference>
<evidence type="ECO:0000256" key="2">
    <source>
        <dbReference type="ARBA" id="ARBA00022692"/>
    </source>
</evidence>
<dbReference type="SUPFAM" id="SSF144083">
    <property type="entry name" value="Magnesium transport protein CorA, transmembrane region"/>
    <property type="match status" value="1"/>
</dbReference>
<dbReference type="EMBL" id="ANNE01000011">
    <property type="protein sequence ID" value="ERJ21986.1"/>
    <property type="molecule type" value="Genomic_DNA"/>
</dbReference>
<comment type="caution">
    <text evidence="6">The sequence shown here is derived from an EMBL/GenBank/DDBJ whole genome shotgun (WGS) entry which is preliminary data.</text>
</comment>
<comment type="subcellular location">
    <subcellularLocation>
        <location evidence="1">Cell membrane</location>
        <topology evidence="1">Multi-pass membrane protein</topology>
    </subcellularLocation>
</comment>
<protein>
    <submittedName>
        <fullName evidence="6">Magnesium and cobalt transport protein CorA</fullName>
    </submittedName>
</protein>
<dbReference type="GO" id="GO:0015095">
    <property type="term" value="F:magnesium ion transmembrane transporter activity"/>
    <property type="evidence" value="ECO:0007669"/>
    <property type="project" value="TreeGrafter"/>
</dbReference>
<dbReference type="Gene3D" id="1.20.58.340">
    <property type="entry name" value="Magnesium transport protein CorA, transmembrane region"/>
    <property type="match status" value="1"/>
</dbReference>
<dbReference type="PATRIC" id="fig|1242966.3.peg.1307"/>
<reference evidence="6 7" key="1">
    <citation type="journal article" date="2013" name="BMC Genomics">
        <title>Comparative genomics of Campylobacter concisus isolates reveals genetic diversity and provides insights into disease association.</title>
        <authorList>
            <person name="Deshpande N.P."/>
            <person name="Kaakoush N.O."/>
            <person name="Wilkins M.R."/>
            <person name="Mitchell H.M."/>
        </authorList>
    </citation>
    <scope>NUCLEOTIDE SEQUENCE [LARGE SCALE GENOMIC DNA]</scope>
    <source>
        <strain evidence="6 7">UNSW3</strain>
    </source>
</reference>
<dbReference type="GO" id="GO:0005886">
    <property type="term" value="C:plasma membrane"/>
    <property type="evidence" value="ECO:0007669"/>
    <property type="project" value="UniProtKB-SubCell"/>
</dbReference>
<evidence type="ECO:0000256" key="1">
    <source>
        <dbReference type="ARBA" id="ARBA00004651"/>
    </source>
</evidence>
<sequence length="228" mass="26589">MSASLSGYFYGEEFDYIILNFDANSQKFLFKDGQIFKEDLSSPCDKNEFLETIKKLLDHFLNKILEHESELENYEQIYTGSAKVANFAKRHHVLRYEIRKFESRISRIYEALQICAAEQNELKKELKNSIHKCGVLKSMISEYSLRVEDIYSFIQSAKNDKINKNIYLLTLLSALFLPLNFITGFFGMNTNGMFLSSFKDGTLIVFAFVAMLCVLFFIFYYRSNKDIS</sequence>
<name>U2EE65_9BACT</name>
<accession>U2EE65</accession>
<evidence type="ECO:0000256" key="3">
    <source>
        <dbReference type="ARBA" id="ARBA00022989"/>
    </source>
</evidence>
<keyword evidence="4 5" id="KW-0472">Membrane</keyword>
<feature type="transmembrane region" description="Helical" evidence="5">
    <location>
        <begin position="166"/>
        <end position="189"/>
    </location>
</feature>
<dbReference type="InterPro" id="IPR045863">
    <property type="entry name" value="CorA_TM1_TM2"/>
</dbReference>
<dbReference type="PANTHER" id="PTHR46494:SF1">
    <property type="entry name" value="CORA FAMILY METAL ION TRANSPORTER (EUROFUNG)"/>
    <property type="match status" value="1"/>
</dbReference>
<evidence type="ECO:0000313" key="6">
    <source>
        <dbReference type="EMBL" id="ERJ21986.1"/>
    </source>
</evidence>
<feature type="transmembrane region" description="Helical" evidence="5">
    <location>
        <begin position="201"/>
        <end position="221"/>
    </location>
</feature>
<keyword evidence="3 5" id="KW-1133">Transmembrane helix</keyword>
<gene>
    <name evidence="6" type="ORF">UNSW3_1479</name>
</gene>
<dbReference type="RefSeq" id="WP_021084579.1">
    <property type="nucleotide sequence ID" value="NZ_ANNE01000011.1"/>
</dbReference>
<dbReference type="GO" id="GO:0000287">
    <property type="term" value="F:magnesium ion binding"/>
    <property type="evidence" value="ECO:0007669"/>
    <property type="project" value="TreeGrafter"/>
</dbReference>
<dbReference type="Proteomes" id="UP000016636">
    <property type="component" value="Unassembled WGS sequence"/>
</dbReference>
<keyword evidence="2 5" id="KW-0812">Transmembrane</keyword>
<dbReference type="Pfam" id="PF01544">
    <property type="entry name" value="CorA"/>
    <property type="match status" value="1"/>
</dbReference>
<evidence type="ECO:0000256" key="4">
    <source>
        <dbReference type="ARBA" id="ARBA00023136"/>
    </source>
</evidence>
<evidence type="ECO:0000256" key="5">
    <source>
        <dbReference type="SAM" id="Phobius"/>
    </source>
</evidence>
<proteinExistence type="predicted"/>
<dbReference type="AlphaFoldDB" id="U2EE65"/>
<evidence type="ECO:0000313" key="7">
    <source>
        <dbReference type="Proteomes" id="UP000016636"/>
    </source>
</evidence>
<dbReference type="GO" id="GO:0050897">
    <property type="term" value="F:cobalt ion binding"/>
    <property type="evidence" value="ECO:0007669"/>
    <property type="project" value="TreeGrafter"/>
</dbReference>